<accession>C0GJA5</accession>
<comment type="similarity">
    <text evidence="6">Belongs to the methyltransferase superfamily. RsmI family.</text>
</comment>
<dbReference type="InterPro" id="IPR000878">
    <property type="entry name" value="4pyrrol_Mease"/>
</dbReference>
<dbReference type="SUPFAM" id="SSF53790">
    <property type="entry name" value="Tetrapyrrole methylase"/>
    <property type="match status" value="1"/>
</dbReference>
<dbReference type="RefSeq" id="WP_008518093.1">
    <property type="nucleotide sequence ID" value="NZ_ACJM01000015.1"/>
</dbReference>
<evidence type="ECO:0000256" key="2">
    <source>
        <dbReference type="ARBA" id="ARBA00022552"/>
    </source>
</evidence>
<evidence type="ECO:0000259" key="7">
    <source>
        <dbReference type="Pfam" id="PF00590"/>
    </source>
</evidence>
<comment type="function">
    <text evidence="6">Catalyzes the 2'-O-methylation of the ribose of cytidine 1402 (C1402) in 16S rRNA.</text>
</comment>
<dbReference type="eggNOG" id="COG0313">
    <property type="taxonomic scope" value="Bacteria"/>
</dbReference>
<feature type="domain" description="Tetrapyrrole methylase" evidence="7">
    <location>
        <begin position="5"/>
        <end position="204"/>
    </location>
</feature>
<protein>
    <recommendedName>
        <fullName evidence="6">Ribosomal RNA small subunit methyltransferase I</fullName>
        <ecNumber evidence="6">2.1.1.198</ecNumber>
    </recommendedName>
    <alternativeName>
        <fullName evidence="6">16S rRNA 2'-O-ribose C1402 methyltransferase</fullName>
    </alternativeName>
    <alternativeName>
        <fullName evidence="6">rRNA (cytidine-2'-O-)-methyltransferase RsmI</fullName>
    </alternativeName>
</protein>
<dbReference type="CDD" id="cd11648">
    <property type="entry name" value="RsmI"/>
    <property type="match status" value="1"/>
</dbReference>
<organism evidence="8 9">
    <name type="scientific">Dethiobacter alkaliphilus AHT 1</name>
    <dbReference type="NCBI Taxonomy" id="555088"/>
    <lineage>
        <taxon>Bacteria</taxon>
        <taxon>Bacillati</taxon>
        <taxon>Bacillota</taxon>
        <taxon>Dethiobacteria</taxon>
        <taxon>Dethiobacterales</taxon>
        <taxon>Dethiobacteraceae</taxon>
        <taxon>Dethiobacter</taxon>
    </lineage>
</organism>
<evidence type="ECO:0000256" key="5">
    <source>
        <dbReference type="ARBA" id="ARBA00022691"/>
    </source>
</evidence>
<dbReference type="Pfam" id="PF00590">
    <property type="entry name" value="TP_methylase"/>
    <property type="match status" value="1"/>
</dbReference>
<evidence type="ECO:0000256" key="1">
    <source>
        <dbReference type="ARBA" id="ARBA00022490"/>
    </source>
</evidence>
<dbReference type="FunFam" id="3.40.1010.10:FF:000007">
    <property type="entry name" value="Ribosomal RNA small subunit methyltransferase I"/>
    <property type="match status" value="1"/>
</dbReference>
<dbReference type="GO" id="GO:0005737">
    <property type="term" value="C:cytoplasm"/>
    <property type="evidence" value="ECO:0007669"/>
    <property type="project" value="UniProtKB-SubCell"/>
</dbReference>
<dbReference type="Gene3D" id="3.40.1010.10">
    <property type="entry name" value="Cobalt-precorrin-4 Transmethylase, Domain 1"/>
    <property type="match status" value="1"/>
</dbReference>
<keyword evidence="9" id="KW-1185">Reference proteome</keyword>
<dbReference type="PIRSF" id="PIRSF005917">
    <property type="entry name" value="MTase_YraL"/>
    <property type="match status" value="1"/>
</dbReference>
<evidence type="ECO:0000256" key="6">
    <source>
        <dbReference type="HAMAP-Rule" id="MF_01877"/>
    </source>
</evidence>
<dbReference type="InterPro" id="IPR035996">
    <property type="entry name" value="4pyrrol_Methylase_sf"/>
</dbReference>
<keyword evidence="1 6" id="KW-0963">Cytoplasm</keyword>
<dbReference type="Proteomes" id="UP000006443">
    <property type="component" value="Unassembled WGS sequence"/>
</dbReference>
<name>C0GJA5_DETAL</name>
<proteinExistence type="inferred from homology"/>
<dbReference type="HAMAP" id="MF_01877">
    <property type="entry name" value="16SrRNA_methyltr_I"/>
    <property type="match status" value="1"/>
</dbReference>
<comment type="subcellular location">
    <subcellularLocation>
        <location evidence="6">Cytoplasm</location>
    </subcellularLocation>
</comment>
<evidence type="ECO:0000256" key="3">
    <source>
        <dbReference type="ARBA" id="ARBA00022603"/>
    </source>
</evidence>
<comment type="caution">
    <text evidence="8">The sequence shown here is derived from an EMBL/GenBank/DDBJ whole genome shotgun (WGS) entry which is preliminary data.</text>
</comment>
<dbReference type="Gene3D" id="3.30.950.10">
    <property type="entry name" value="Methyltransferase, Cobalt-precorrin-4 Transmethylase, Domain 2"/>
    <property type="match status" value="1"/>
</dbReference>
<dbReference type="GO" id="GO:0070677">
    <property type="term" value="F:rRNA (cytosine-2'-O-)-methyltransferase activity"/>
    <property type="evidence" value="ECO:0007669"/>
    <property type="project" value="UniProtKB-UniRule"/>
</dbReference>
<dbReference type="InterPro" id="IPR008189">
    <property type="entry name" value="rRNA_ssu_MeTfrase_I"/>
</dbReference>
<dbReference type="AlphaFoldDB" id="C0GJA5"/>
<dbReference type="InterPro" id="IPR014777">
    <property type="entry name" value="4pyrrole_Mease_sub1"/>
</dbReference>
<comment type="catalytic activity">
    <reaction evidence="6">
        <text>cytidine(1402) in 16S rRNA + S-adenosyl-L-methionine = 2'-O-methylcytidine(1402) in 16S rRNA + S-adenosyl-L-homocysteine + H(+)</text>
        <dbReference type="Rhea" id="RHEA:42924"/>
        <dbReference type="Rhea" id="RHEA-COMP:10285"/>
        <dbReference type="Rhea" id="RHEA-COMP:10286"/>
        <dbReference type="ChEBI" id="CHEBI:15378"/>
        <dbReference type="ChEBI" id="CHEBI:57856"/>
        <dbReference type="ChEBI" id="CHEBI:59789"/>
        <dbReference type="ChEBI" id="CHEBI:74495"/>
        <dbReference type="ChEBI" id="CHEBI:82748"/>
        <dbReference type="EC" id="2.1.1.198"/>
    </reaction>
</comment>
<dbReference type="FunFam" id="3.30.950.10:FF:000002">
    <property type="entry name" value="Ribosomal RNA small subunit methyltransferase I"/>
    <property type="match status" value="1"/>
</dbReference>
<evidence type="ECO:0000313" key="9">
    <source>
        <dbReference type="Proteomes" id="UP000006443"/>
    </source>
</evidence>
<dbReference type="InterPro" id="IPR014776">
    <property type="entry name" value="4pyrrole_Mease_sub2"/>
</dbReference>
<dbReference type="EC" id="2.1.1.198" evidence="6"/>
<sequence>MSLGTLYICPTPLGNLDDITLRVLQVLRSVDKIAAEDTRHTRKLLSHFEIRAVLTSYHEHNKQKKTPVLIDWLLSGLDIALVSDAGTPGIADPGEELVKEAIAHEIPIVPLPGPVAVITALVASGLPASPCTFYGFLPVRGSKRKETLDKIAREDKTVIFYEAPHRLVKTLQALEERQPGRPAVVARELTKLHEEFKRGSLEEILAYYRENSPRGECTVLLAPAEPEVLQTEDPLELLEKLMSAGLNKKEAMRQVSQTLDISRNELYSLILQKK</sequence>
<dbReference type="NCBIfam" id="TIGR00096">
    <property type="entry name" value="16S rRNA (cytidine(1402)-2'-O)-methyltransferase"/>
    <property type="match status" value="1"/>
</dbReference>
<dbReference type="OrthoDB" id="9809084at2"/>
<gene>
    <name evidence="6" type="primary">rsmI</name>
    <name evidence="8" type="ORF">DealDRAFT_2564</name>
</gene>
<dbReference type="EMBL" id="ACJM01000015">
    <property type="protein sequence ID" value="EEG76590.1"/>
    <property type="molecule type" value="Genomic_DNA"/>
</dbReference>
<dbReference type="PANTHER" id="PTHR46111:SF1">
    <property type="entry name" value="RIBOSOMAL RNA SMALL SUBUNIT METHYLTRANSFERASE I"/>
    <property type="match status" value="1"/>
</dbReference>
<dbReference type="STRING" id="555088.DealDRAFT_2564"/>
<dbReference type="PANTHER" id="PTHR46111">
    <property type="entry name" value="RIBOSOMAL RNA SMALL SUBUNIT METHYLTRANSFERASE I"/>
    <property type="match status" value="1"/>
</dbReference>
<keyword evidence="2 6" id="KW-0698">rRNA processing</keyword>
<keyword evidence="3 6" id="KW-0489">Methyltransferase</keyword>
<evidence type="ECO:0000256" key="4">
    <source>
        <dbReference type="ARBA" id="ARBA00022679"/>
    </source>
</evidence>
<keyword evidence="4 6" id="KW-0808">Transferase</keyword>
<keyword evidence="5 6" id="KW-0949">S-adenosyl-L-methionine</keyword>
<evidence type="ECO:0000313" key="8">
    <source>
        <dbReference type="EMBL" id="EEG76590.1"/>
    </source>
</evidence>
<reference evidence="8 9" key="1">
    <citation type="submission" date="2009-02" db="EMBL/GenBank/DDBJ databases">
        <title>Sequencing of the draft genome and assembly of Dethiobacter alkaliphilus AHT 1.</title>
        <authorList>
            <consortium name="US DOE Joint Genome Institute (JGI-PGF)"/>
            <person name="Lucas S."/>
            <person name="Copeland A."/>
            <person name="Lapidus A."/>
            <person name="Glavina del Rio T."/>
            <person name="Dalin E."/>
            <person name="Tice H."/>
            <person name="Bruce D."/>
            <person name="Goodwin L."/>
            <person name="Pitluck S."/>
            <person name="Larimer F."/>
            <person name="Land M.L."/>
            <person name="Hauser L."/>
            <person name="Muyzer G."/>
        </authorList>
    </citation>
    <scope>NUCLEOTIDE SEQUENCE [LARGE SCALE GENOMIC DNA]</scope>
    <source>
        <strain evidence="8 9">AHT 1</strain>
    </source>
</reference>